<gene>
    <name evidence="1" type="ORF">ENT08_00620</name>
</gene>
<dbReference type="EMBL" id="DSXI01000037">
    <property type="protein sequence ID" value="HGS04244.1"/>
    <property type="molecule type" value="Genomic_DNA"/>
</dbReference>
<dbReference type="Pfam" id="PF10974">
    <property type="entry name" value="DUF2804"/>
    <property type="match status" value="1"/>
</dbReference>
<protein>
    <submittedName>
        <fullName evidence="1">DUF2804 family protein</fullName>
    </submittedName>
</protein>
<dbReference type="PANTHER" id="PTHR35868:SF3">
    <property type="entry name" value="DUF2804 DOMAIN-CONTAINING PROTEIN"/>
    <property type="match status" value="1"/>
</dbReference>
<dbReference type="InterPro" id="IPR021243">
    <property type="entry name" value="DUF2804"/>
</dbReference>
<name>A0A7V4LC22_9BACT</name>
<reference evidence="1" key="1">
    <citation type="journal article" date="2020" name="mSystems">
        <title>Genome- and Community-Level Interaction Insights into Carbon Utilization and Element Cycling Functions of Hydrothermarchaeota in Hydrothermal Sediment.</title>
        <authorList>
            <person name="Zhou Z."/>
            <person name="Liu Y."/>
            <person name="Xu W."/>
            <person name="Pan J."/>
            <person name="Luo Z.H."/>
            <person name="Li M."/>
        </authorList>
    </citation>
    <scope>NUCLEOTIDE SEQUENCE [LARGE SCALE GENOMIC DNA]</scope>
    <source>
        <strain evidence="1">SpSt-548</strain>
    </source>
</reference>
<organism evidence="1">
    <name type="scientific">Desulfobacca acetoxidans</name>
    <dbReference type="NCBI Taxonomy" id="60893"/>
    <lineage>
        <taxon>Bacteria</taxon>
        <taxon>Pseudomonadati</taxon>
        <taxon>Thermodesulfobacteriota</taxon>
        <taxon>Desulfobaccia</taxon>
        <taxon>Desulfobaccales</taxon>
        <taxon>Desulfobaccaceae</taxon>
        <taxon>Desulfobacca</taxon>
    </lineage>
</organism>
<dbReference type="AlphaFoldDB" id="A0A7V4LC22"/>
<evidence type="ECO:0000313" key="1">
    <source>
        <dbReference type="EMBL" id="HGS04244.1"/>
    </source>
</evidence>
<dbReference type="PANTHER" id="PTHR35868">
    <property type="entry name" value="DUF2804 DOMAIN-CONTAINING PROTEIN-RELATED"/>
    <property type="match status" value="1"/>
</dbReference>
<comment type="caution">
    <text evidence="1">The sequence shown here is derived from an EMBL/GenBank/DDBJ whole genome shotgun (WGS) entry which is preliminary data.</text>
</comment>
<sequence>MQVDWPGFHQGRGIQADIRLHCPAEHESMTIVIPIEQKRFYYNRKINCMPAEGELRYGDFYERLEPRRAIGSLDWGRGVWAYSSFWNWACGWKNDPRVF</sequence>
<proteinExistence type="predicted"/>
<accession>A0A7V4LC22</accession>